<dbReference type="Pfam" id="PF18899">
    <property type="entry name" value="DUF5655"/>
    <property type="match status" value="1"/>
</dbReference>
<proteinExistence type="predicted"/>
<evidence type="ECO:0000259" key="1">
    <source>
        <dbReference type="Pfam" id="PF18899"/>
    </source>
</evidence>
<evidence type="ECO:0000313" key="2">
    <source>
        <dbReference type="EMBL" id="HIU43409.1"/>
    </source>
</evidence>
<dbReference type="Proteomes" id="UP000824073">
    <property type="component" value="Unassembled WGS sequence"/>
</dbReference>
<feature type="domain" description="DUF5655" evidence="1">
    <location>
        <begin position="10"/>
        <end position="118"/>
    </location>
</feature>
<gene>
    <name evidence="2" type="ORF">IAB67_03835</name>
</gene>
<dbReference type="AlphaFoldDB" id="A0A9D1IWP1"/>
<evidence type="ECO:0000313" key="3">
    <source>
        <dbReference type="Proteomes" id="UP000824073"/>
    </source>
</evidence>
<name>A0A9D1IWP1_9CLOT</name>
<sequence length="126" mass="14509">MDEAVLAFFDKHAEALPLYERLEAGVREMIPDVTVRVQKSQISFYNRHLFACVSFARVRKGRDCPKAYIVVTIGLGYRLDSPRVDLATEPYPNRWTHHILISQPGEIDEELMAWIREAAAFSDSKR</sequence>
<reference evidence="2" key="1">
    <citation type="submission" date="2020-10" db="EMBL/GenBank/DDBJ databases">
        <authorList>
            <person name="Gilroy R."/>
        </authorList>
    </citation>
    <scope>NUCLEOTIDE SEQUENCE</scope>
    <source>
        <strain evidence="2">CHK191-8634</strain>
    </source>
</reference>
<comment type="caution">
    <text evidence="2">The sequence shown here is derived from an EMBL/GenBank/DDBJ whole genome shotgun (WGS) entry which is preliminary data.</text>
</comment>
<dbReference type="EMBL" id="DVMR01000034">
    <property type="protein sequence ID" value="HIU43409.1"/>
    <property type="molecule type" value="Genomic_DNA"/>
</dbReference>
<reference evidence="2" key="2">
    <citation type="journal article" date="2021" name="PeerJ">
        <title>Extensive microbial diversity within the chicken gut microbiome revealed by metagenomics and culture.</title>
        <authorList>
            <person name="Gilroy R."/>
            <person name="Ravi A."/>
            <person name="Getino M."/>
            <person name="Pursley I."/>
            <person name="Horton D.L."/>
            <person name="Alikhan N.F."/>
            <person name="Baker D."/>
            <person name="Gharbi K."/>
            <person name="Hall N."/>
            <person name="Watson M."/>
            <person name="Adriaenssens E.M."/>
            <person name="Foster-Nyarko E."/>
            <person name="Jarju S."/>
            <person name="Secka A."/>
            <person name="Antonio M."/>
            <person name="Oren A."/>
            <person name="Chaudhuri R.R."/>
            <person name="La Ragione R."/>
            <person name="Hildebrand F."/>
            <person name="Pallen M.J."/>
        </authorList>
    </citation>
    <scope>NUCLEOTIDE SEQUENCE</scope>
    <source>
        <strain evidence="2">CHK191-8634</strain>
    </source>
</reference>
<organism evidence="2 3">
    <name type="scientific">Candidatus Ventrousia excrementavium</name>
    <dbReference type="NCBI Taxonomy" id="2840961"/>
    <lineage>
        <taxon>Bacteria</taxon>
        <taxon>Bacillati</taxon>
        <taxon>Bacillota</taxon>
        <taxon>Clostridia</taxon>
        <taxon>Eubacteriales</taxon>
        <taxon>Clostridiaceae</taxon>
        <taxon>Clostridiaceae incertae sedis</taxon>
        <taxon>Candidatus Ventrousia</taxon>
    </lineage>
</organism>
<protein>
    <recommendedName>
        <fullName evidence="1">DUF5655 domain-containing protein</fullName>
    </recommendedName>
</protein>
<accession>A0A9D1IWP1</accession>
<dbReference type="InterPro" id="IPR043714">
    <property type="entry name" value="DUF5655"/>
</dbReference>